<keyword evidence="3" id="KW-1185">Reference proteome</keyword>
<dbReference type="AlphaFoldDB" id="A0A485NLS3"/>
<dbReference type="EMBL" id="CAAGRJ010015043">
    <property type="protein sequence ID" value="VFV31052.1"/>
    <property type="molecule type" value="Genomic_DNA"/>
</dbReference>
<reference evidence="2 3" key="1">
    <citation type="submission" date="2019-01" db="EMBL/GenBank/DDBJ databases">
        <authorList>
            <person name="Alioto T."/>
            <person name="Alioto T."/>
        </authorList>
    </citation>
    <scope>NUCLEOTIDE SEQUENCE [LARGE SCALE GENOMIC DNA]</scope>
</reference>
<organism evidence="2 3">
    <name type="scientific">Lynx pardinus</name>
    <name type="common">Iberian lynx</name>
    <name type="synonym">Felis pardina</name>
    <dbReference type="NCBI Taxonomy" id="191816"/>
    <lineage>
        <taxon>Eukaryota</taxon>
        <taxon>Metazoa</taxon>
        <taxon>Chordata</taxon>
        <taxon>Craniata</taxon>
        <taxon>Vertebrata</taxon>
        <taxon>Euteleostomi</taxon>
        <taxon>Mammalia</taxon>
        <taxon>Eutheria</taxon>
        <taxon>Laurasiatheria</taxon>
        <taxon>Carnivora</taxon>
        <taxon>Feliformia</taxon>
        <taxon>Felidae</taxon>
        <taxon>Felinae</taxon>
        <taxon>Lynx</taxon>
    </lineage>
</organism>
<feature type="non-terminal residue" evidence="2">
    <location>
        <position position="60"/>
    </location>
</feature>
<evidence type="ECO:0000256" key="1">
    <source>
        <dbReference type="SAM" id="MobiDB-lite"/>
    </source>
</evidence>
<accession>A0A485NLS3</accession>
<proteinExistence type="predicted"/>
<protein>
    <submittedName>
        <fullName evidence="2">Uncharacterized protein</fullName>
    </submittedName>
</protein>
<feature type="region of interest" description="Disordered" evidence="1">
    <location>
        <begin position="1"/>
        <end position="31"/>
    </location>
</feature>
<dbReference type="Proteomes" id="UP000386466">
    <property type="component" value="Unassembled WGS sequence"/>
</dbReference>
<name>A0A485NLS3_LYNPA</name>
<sequence>MGVVPLAVTKASRDPPTVTRAPSSSVRLGRRSLPSRYLLPVAPRACGTGAAPKGRRRRGS</sequence>
<evidence type="ECO:0000313" key="2">
    <source>
        <dbReference type="EMBL" id="VFV31052.1"/>
    </source>
</evidence>
<evidence type="ECO:0000313" key="3">
    <source>
        <dbReference type="Proteomes" id="UP000386466"/>
    </source>
</evidence>
<gene>
    <name evidence="2" type="ORF">LYPA_23C006123</name>
</gene>